<dbReference type="InterPro" id="IPR020568">
    <property type="entry name" value="Ribosomal_Su5_D2-typ_SF"/>
</dbReference>
<dbReference type="SUPFAM" id="SSF54211">
    <property type="entry name" value="Ribosomal protein S5 domain 2-like"/>
    <property type="match status" value="1"/>
</dbReference>
<dbReference type="Proteomes" id="UP001165378">
    <property type="component" value="Unassembled WGS sequence"/>
</dbReference>
<dbReference type="RefSeq" id="WP_235051896.1">
    <property type="nucleotide sequence ID" value="NZ_JAKFHA010000004.1"/>
</dbReference>
<keyword evidence="2" id="KW-1185">Reference proteome</keyword>
<dbReference type="Gene3D" id="3.30.230.10">
    <property type="match status" value="1"/>
</dbReference>
<protein>
    <submittedName>
        <fullName evidence="1">Uncharacterized protein</fullName>
    </submittedName>
</protein>
<dbReference type="AlphaFoldDB" id="A0AA41TZW8"/>
<gene>
    <name evidence="1" type="ORF">LZ495_11020</name>
</gene>
<comment type="caution">
    <text evidence="1">The sequence shown here is derived from an EMBL/GenBank/DDBJ whole genome shotgun (WGS) entry which is preliminary data.</text>
</comment>
<organism evidence="1 2">
    <name type="scientific">Yinghuangia soli</name>
    <dbReference type="NCBI Taxonomy" id="2908204"/>
    <lineage>
        <taxon>Bacteria</taxon>
        <taxon>Bacillati</taxon>
        <taxon>Actinomycetota</taxon>
        <taxon>Actinomycetes</taxon>
        <taxon>Kitasatosporales</taxon>
        <taxon>Streptomycetaceae</taxon>
        <taxon>Yinghuangia</taxon>
    </lineage>
</organism>
<proteinExistence type="predicted"/>
<sequence>MTDPGRPAMADSAALGPDAAGARFPARAVHGLRATYIKQRGCPSYFAYVVFSAEPRHAAEPGVEARADTGIAVLPHADLWAPEYLDAFRRGFAEALEEDHPELWPDVLLVVTEMRIHEVDSNEPAFRLAGKSALRVLLARMAEEPDFG</sequence>
<accession>A0AA41TZW8</accession>
<evidence type="ECO:0000313" key="1">
    <source>
        <dbReference type="EMBL" id="MCF2527745.1"/>
    </source>
</evidence>
<dbReference type="EMBL" id="JAKFHA010000004">
    <property type="protein sequence ID" value="MCF2527745.1"/>
    <property type="molecule type" value="Genomic_DNA"/>
</dbReference>
<evidence type="ECO:0000313" key="2">
    <source>
        <dbReference type="Proteomes" id="UP001165378"/>
    </source>
</evidence>
<dbReference type="InterPro" id="IPR014721">
    <property type="entry name" value="Ribsml_uS5_D2-typ_fold_subgr"/>
</dbReference>
<reference evidence="1" key="1">
    <citation type="submission" date="2022-01" db="EMBL/GenBank/DDBJ databases">
        <title>Genome-Based Taxonomic Classification of the Phylum Actinobacteria.</title>
        <authorList>
            <person name="Gao Y."/>
        </authorList>
    </citation>
    <scope>NUCLEOTIDE SEQUENCE</scope>
    <source>
        <strain evidence="1">KLBMP 8922</strain>
    </source>
</reference>
<name>A0AA41TZW8_9ACTN</name>